<feature type="domain" description="PID" evidence="2">
    <location>
        <begin position="24"/>
        <end position="83"/>
    </location>
</feature>
<dbReference type="InterPro" id="IPR011993">
    <property type="entry name" value="PH-like_dom_sf"/>
</dbReference>
<evidence type="ECO:0000256" key="1">
    <source>
        <dbReference type="SAM" id="MobiDB-lite"/>
    </source>
</evidence>
<evidence type="ECO:0000313" key="3">
    <source>
        <dbReference type="Ensembl" id="ENSSOCP00000022014.1"/>
    </source>
</evidence>
<dbReference type="PANTHER" id="PTHR10337">
    <property type="entry name" value="SHC TRANSFORMING PROTEIN"/>
    <property type="match status" value="1"/>
</dbReference>
<dbReference type="Gene3D" id="2.30.29.30">
    <property type="entry name" value="Pleckstrin-homology domain (PH domain)/Phosphotyrosine-binding domain (PTB)"/>
    <property type="match status" value="1"/>
</dbReference>
<dbReference type="PANTHER" id="PTHR10337:SF12">
    <property type="entry name" value="SHC-TRANSFORMING PROTEIN 4"/>
    <property type="match status" value="1"/>
</dbReference>
<keyword evidence="4" id="KW-1185">Reference proteome</keyword>
<dbReference type="InterPro" id="IPR051235">
    <property type="entry name" value="CEP152/SHC-Transforming"/>
</dbReference>
<dbReference type="SUPFAM" id="SSF50729">
    <property type="entry name" value="PH domain-like"/>
    <property type="match status" value="1"/>
</dbReference>
<dbReference type="GO" id="GO:0007169">
    <property type="term" value="P:cell surface receptor protein tyrosine kinase signaling pathway"/>
    <property type="evidence" value="ECO:0007669"/>
    <property type="project" value="TreeGrafter"/>
</dbReference>
<dbReference type="GO" id="GO:0035556">
    <property type="term" value="P:intracellular signal transduction"/>
    <property type="evidence" value="ECO:0007669"/>
    <property type="project" value="InterPro"/>
</dbReference>
<dbReference type="Pfam" id="PF00640">
    <property type="entry name" value="PID"/>
    <property type="match status" value="1"/>
</dbReference>
<dbReference type="PRINTS" id="PR00629">
    <property type="entry name" value="SHCPIDOMAIN"/>
</dbReference>
<dbReference type="GO" id="GO:0005886">
    <property type="term" value="C:plasma membrane"/>
    <property type="evidence" value="ECO:0007669"/>
    <property type="project" value="TreeGrafter"/>
</dbReference>
<evidence type="ECO:0000259" key="2">
    <source>
        <dbReference type="PROSITE" id="PS01179"/>
    </source>
</evidence>
<reference evidence="3" key="2">
    <citation type="submission" date="2025-09" db="UniProtKB">
        <authorList>
            <consortium name="Ensembl"/>
        </authorList>
    </citation>
    <scope>IDENTIFICATION</scope>
</reference>
<organism evidence="3 4">
    <name type="scientific">Strix occidentalis caurina</name>
    <name type="common">northern spotted owl</name>
    <dbReference type="NCBI Taxonomy" id="311401"/>
    <lineage>
        <taxon>Eukaryota</taxon>
        <taxon>Metazoa</taxon>
        <taxon>Chordata</taxon>
        <taxon>Craniata</taxon>
        <taxon>Vertebrata</taxon>
        <taxon>Euteleostomi</taxon>
        <taxon>Archelosauria</taxon>
        <taxon>Archosauria</taxon>
        <taxon>Dinosauria</taxon>
        <taxon>Saurischia</taxon>
        <taxon>Theropoda</taxon>
        <taxon>Coelurosauria</taxon>
        <taxon>Aves</taxon>
        <taxon>Neognathae</taxon>
        <taxon>Neoaves</taxon>
        <taxon>Telluraves</taxon>
        <taxon>Strigiformes</taxon>
        <taxon>Strigidae</taxon>
        <taxon>Strix</taxon>
    </lineage>
</organism>
<protein>
    <submittedName>
        <fullName evidence="3">SHC adaptor protein 4</fullName>
    </submittedName>
</protein>
<accession>A0A8D0FWV3</accession>
<sequence>MPSKLNLHTTNLEYSNLSFDTTDYVAYVAKDPVNQRACHILECPNGMAQEVINTIGQAFELRFKQYLKNPSSLVTSNESEVANANGSAGNSQEREDHEYYNEIPGKEPPTGGVLDMRTKVQTDQRANCLTQCKKQYCLSTFRRPSNIPLFTR</sequence>
<dbReference type="InterPro" id="IPR006020">
    <property type="entry name" value="PTB/PI_dom"/>
</dbReference>
<dbReference type="Ensembl" id="ENSSOCT00000022561.1">
    <property type="protein sequence ID" value="ENSSOCP00000022014.1"/>
    <property type="gene ID" value="ENSSOCG00000016376.1"/>
</dbReference>
<reference evidence="3" key="1">
    <citation type="submission" date="2025-08" db="UniProtKB">
        <authorList>
            <consortium name="Ensembl"/>
        </authorList>
    </citation>
    <scope>IDENTIFICATION</scope>
</reference>
<feature type="region of interest" description="Disordered" evidence="1">
    <location>
        <begin position="75"/>
        <end position="96"/>
    </location>
</feature>
<dbReference type="PROSITE" id="PS01179">
    <property type="entry name" value="PID"/>
    <property type="match status" value="1"/>
</dbReference>
<dbReference type="GO" id="GO:0030971">
    <property type="term" value="F:receptor tyrosine kinase binding"/>
    <property type="evidence" value="ECO:0007669"/>
    <property type="project" value="TreeGrafter"/>
</dbReference>
<dbReference type="Proteomes" id="UP000694551">
    <property type="component" value="Unplaced"/>
</dbReference>
<dbReference type="AlphaFoldDB" id="A0A8D0FWV3"/>
<proteinExistence type="predicted"/>
<evidence type="ECO:0000313" key="4">
    <source>
        <dbReference type="Proteomes" id="UP000694551"/>
    </source>
</evidence>
<name>A0A8D0FWV3_STROC</name>
<feature type="compositionally biased region" description="Polar residues" evidence="1">
    <location>
        <begin position="75"/>
        <end position="91"/>
    </location>
</feature>
<dbReference type="InterPro" id="IPR006019">
    <property type="entry name" value="PID_Shc-like"/>
</dbReference>